<evidence type="ECO:0000256" key="1">
    <source>
        <dbReference type="PIRSR" id="PIRSR600101-2"/>
    </source>
</evidence>
<name>A0A0B1TMS5_OESDE</name>
<dbReference type="PANTHER" id="PTHR11686:SF17">
    <property type="entry name" value="GAMMA-GLUTAMYLTRANSPEPTIDASE 1"/>
    <property type="match status" value="1"/>
</dbReference>
<dbReference type="GO" id="GO:0006751">
    <property type="term" value="P:glutathione catabolic process"/>
    <property type="evidence" value="ECO:0007669"/>
    <property type="project" value="InterPro"/>
</dbReference>
<sequence>MEECIFVNSRETAPAAAHRDMYKNNSEAAQYGFKSIAIPSELAGSWYVYNKYGSGLVAWKDLVLPSAELARKGVIVSEYLEDAMRETEPYFRKFPSMKSWINPDTGKIYEKGDVIPRPKLADTLEKIAYSADPAEMFYRGEMAGTIVKEITEGGRRAVVGLRKFFVLRNSASHELMQSYDGPYIVKASSMVEIYVDI</sequence>
<protein>
    <submittedName>
        <fullName evidence="2">Gamma-glutamyltranspeptidase</fullName>
    </submittedName>
</protein>
<dbReference type="OrthoDB" id="1081007at2759"/>
<organism evidence="2 3">
    <name type="scientific">Oesophagostomum dentatum</name>
    <name type="common">Nodular worm</name>
    <dbReference type="NCBI Taxonomy" id="61180"/>
    <lineage>
        <taxon>Eukaryota</taxon>
        <taxon>Metazoa</taxon>
        <taxon>Ecdysozoa</taxon>
        <taxon>Nematoda</taxon>
        <taxon>Chromadorea</taxon>
        <taxon>Rhabditida</taxon>
        <taxon>Rhabditina</taxon>
        <taxon>Rhabditomorpha</taxon>
        <taxon>Strongyloidea</taxon>
        <taxon>Strongylidae</taxon>
        <taxon>Oesophagostomum</taxon>
    </lineage>
</organism>
<accession>A0A0B1TMS5</accession>
<keyword evidence="3" id="KW-1185">Reference proteome</keyword>
<dbReference type="SUPFAM" id="SSF56235">
    <property type="entry name" value="N-terminal nucleophile aminohydrolases (Ntn hydrolases)"/>
    <property type="match status" value="1"/>
</dbReference>
<dbReference type="GO" id="GO:0005886">
    <property type="term" value="C:plasma membrane"/>
    <property type="evidence" value="ECO:0007669"/>
    <property type="project" value="TreeGrafter"/>
</dbReference>
<dbReference type="Pfam" id="PF01019">
    <property type="entry name" value="G_glu_transpept"/>
    <property type="match status" value="1"/>
</dbReference>
<dbReference type="AlphaFoldDB" id="A0A0B1TMS5"/>
<evidence type="ECO:0000313" key="2">
    <source>
        <dbReference type="EMBL" id="KHJ97416.1"/>
    </source>
</evidence>
<dbReference type="PANTHER" id="PTHR11686">
    <property type="entry name" value="GAMMA GLUTAMYL TRANSPEPTIDASE"/>
    <property type="match status" value="1"/>
</dbReference>
<reference evidence="2 3" key="1">
    <citation type="submission" date="2014-03" db="EMBL/GenBank/DDBJ databases">
        <title>Draft genome of the hookworm Oesophagostomum dentatum.</title>
        <authorList>
            <person name="Mitreva M."/>
        </authorList>
    </citation>
    <scope>NUCLEOTIDE SEQUENCE [LARGE SCALE GENOMIC DNA]</scope>
    <source>
        <strain evidence="2 3">OD-Hann</strain>
    </source>
</reference>
<gene>
    <name evidence="2" type="ORF">OESDEN_02603</name>
</gene>
<dbReference type="InterPro" id="IPR029055">
    <property type="entry name" value="Ntn_hydrolases_N"/>
</dbReference>
<proteinExistence type="predicted"/>
<dbReference type="EMBL" id="KN549457">
    <property type="protein sequence ID" value="KHJ97416.1"/>
    <property type="molecule type" value="Genomic_DNA"/>
</dbReference>
<evidence type="ECO:0000313" key="3">
    <source>
        <dbReference type="Proteomes" id="UP000053660"/>
    </source>
</evidence>
<dbReference type="GO" id="GO:0036374">
    <property type="term" value="F:glutathione hydrolase activity"/>
    <property type="evidence" value="ECO:0007669"/>
    <property type="project" value="InterPro"/>
</dbReference>
<dbReference type="InterPro" id="IPR000101">
    <property type="entry name" value="GGT_peptidase"/>
</dbReference>
<dbReference type="Proteomes" id="UP000053660">
    <property type="component" value="Unassembled WGS sequence"/>
</dbReference>
<feature type="binding site" evidence="1">
    <location>
        <position position="10"/>
    </location>
    <ligand>
        <name>L-glutamate</name>
        <dbReference type="ChEBI" id="CHEBI:29985"/>
    </ligand>
</feature>
<dbReference type="PRINTS" id="PR01210">
    <property type="entry name" value="GGTRANSPTASE"/>
</dbReference>